<proteinExistence type="predicted"/>
<evidence type="ECO:0000313" key="3">
    <source>
        <dbReference type="Proteomes" id="UP001341840"/>
    </source>
</evidence>
<reference evidence="2 3" key="1">
    <citation type="journal article" date="2023" name="Plants (Basel)">
        <title>Bridging the Gap: Combining Genomics and Transcriptomics Approaches to Understand Stylosanthes scabra, an Orphan Legume from the Brazilian Caatinga.</title>
        <authorList>
            <person name="Ferreira-Neto J.R.C."/>
            <person name="da Silva M.D."/>
            <person name="Binneck E."/>
            <person name="de Melo N.F."/>
            <person name="da Silva R.H."/>
            <person name="de Melo A.L.T.M."/>
            <person name="Pandolfi V."/>
            <person name="Bustamante F.O."/>
            <person name="Brasileiro-Vidal A.C."/>
            <person name="Benko-Iseppon A.M."/>
        </authorList>
    </citation>
    <scope>NUCLEOTIDE SEQUENCE [LARGE SCALE GENOMIC DNA]</scope>
    <source>
        <tissue evidence="2">Leaves</tissue>
    </source>
</reference>
<comment type="caution">
    <text evidence="2">The sequence shown here is derived from an EMBL/GenBank/DDBJ whole genome shotgun (WGS) entry which is preliminary data.</text>
</comment>
<dbReference type="EMBL" id="JASCZI010272743">
    <property type="protein sequence ID" value="MED6223355.1"/>
    <property type="molecule type" value="Genomic_DNA"/>
</dbReference>
<protein>
    <submittedName>
        <fullName evidence="2">Uncharacterized protein</fullName>
    </submittedName>
</protein>
<accession>A0ABU6ZMZ6</accession>
<evidence type="ECO:0000313" key="2">
    <source>
        <dbReference type="EMBL" id="MED6223355.1"/>
    </source>
</evidence>
<evidence type="ECO:0000256" key="1">
    <source>
        <dbReference type="SAM" id="MobiDB-lite"/>
    </source>
</evidence>
<organism evidence="2 3">
    <name type="scientific">Stylosanthes scabra</name>
    <dbReference type="NCBI Taxonomy" id="79078"/>
    <lineage>
        <taxon>Eukaryota</taxon>
        <taxon>Viridiplantae</taxon>
        <taxon>Streptophyta</taxon>
        <taxon>Embryophyta</taxon>
        <taxon>Tracheophyta</taxon>
        <taxon>Spermatophyta</taxon>
        <taxon>Magnoliopsida</taxon>
        <taxon>eudicotyledons</taxon>
        <taxon>Gunneridae</taxon>
        <taxon>Pentapetalae</taxon>
        <taxon>rosids</taxon>
        <taxon>fabids</taxon>
        <taxon>Fabales</taxon>
        <taxon>Fabaceae</taxon>
        <taxon>Papilionoideae</taxon>
        <taxon>50 kb inversion clade</taxon>
        <taxon>dalbergioids sensu lato</taxon>
        <taxon>Dalbergieae</taxon>
        <taxon>Pterocarpus clade</taxon>
        <taxon>Stylosanthes</taxon>
    </lineage>
</organism>
<name>A0ABU6ZMZ6_9FABA</name>
<gene>
    <name evidence="2" type="ORF">PIB30_073199</name>
</gene>
<keyword evidence="3" id="KW-1185">Reference proteome</keyword>
<sequence length="170" mass="19128">MAESSSTPSRENRPPRQHSVTPRNLNHNLGTSQGEDGHHEEEEEHMEQQNMGVEGGGTPSQGNFFTPYVGSTADQRRYRTPSPPPATNQEGMEEDENTPITRRELARILKGKGELTEPTWEINPPFGYHILAKSYPKGYQPPVFRKFDGMGSAKDHIISFLDDLGVFRNH</sequence>
<feature type="region of interest" description="Disordered" evidence="1">
    <location>
        <begin position="1"/>
        <end position="100"/>
    </location>
</feature>
<dbReference type="Proteomes" id="UP001341840">
    <property type="component" value="Unassembled WGS sequence"/>
</dbReference>
<feature type="compositionally biased region" description="Polar residues" evidence="1">
    <location>
        <begin position="18"/>
        <end position="32"/>
    </location>
</feature>